<dbReference type="KEGG" id="slh:YH65_06840"/>
<feature type="transmembrane region" description="Helical" evidence="8">
    <location>
        <begin position="127"/>
        <end position="146"/>
    </location>
</feature>
<dbReference type="EMBL" id="CP011308">
    <property type="protein sequence ID" value="AKF25141.1"/>
    <property type="molecule type" value="Genomic_DNA"/>
</dbReference>
<evidence type="ECO:0000313" key="11">
    <source>
        <dbReference type="Proteomes" id="UP000034444"/>
    </source>
</evidence>
<evidence type="ECO:0000256" key="5">
    <source>
        <dbReference type="ARBA" id="ARBA00022692"/>
    </source>
</evidence>
<evidence type="ECO:0000256" key="2">
    <source>
        <dbReference type="ARBA" id="ARBA00022448"/>
    </source>
</evidence>
<dbReference type="SUPFAM" id="SSF161098">
    <property type="entry name" value="MetI-like"/>
    <property type="match status" value="2"/>
</dbReference>
<keyword evidence="11" id="KW-1185">Reference proteome</keyword>
<evidence type="ECO:0000256" key="6">
    <source>
        <dbReference type="ARBA" id="ARBA00022989"/>
    </source>
</evidence>
<evidence type="ECO:0000256" key="1">
    <source>
        <dbReference type="ARBA" id="ARBA00004429"/>
    </source>
</evidence>
<evidence type="ECO:0000256" key="7">
    <source>
        <dbReference type="ARBA" id="ARBA00023136"/>
    </source>
</evidence>
<feature type="domain" description="ABC transmembrane type-1" evidence="9">
    <location>
        <begin position="310"/>
        <end position="501"/>
    </location>
</feature>
<dbReference type="PANTHER" id="PTHR43357">
    <property type="entry name" value="INNER MEMBRANE ABC TRANSPORTER PERMEASE PROTEIN YDCV"/>
    <property type="match status" value="1"/>
</dbReference>
<feature type="transmembrane region" description="Helical" evidence="8">
    <location>
        <begin position="86"/>
        <end position="107"/>
    </location>
</feature>
<dbReference type="OrthoDB" id="27542at2"/>
<dbReference type="GO" id="GO:0055085">
    <property type="term" value="P:transmembrane transport"/>
    <property type="evidence" value="ECO:0007669"/>
    <property type="project" value="InterPro"/>
</dbReference>
<sequence>MQRQIFAWGVILLFLLIGLLPVIVMIWNAFSGMDVQTVRSLFSQKEVYGSFANSILLSFVVASITTFLGTLLGVLFAKTDLIASRFFLSILIVPLLIPPYIIALGWIDVIGVNSAFSTVLFGFGGTAWVLFSVYLPIPTVLTMVFLKQVATDLEDAARLYTGDIGVLRYISLPLIMPALVLSFLLVFILTFGEYSVANVLRYRVFPLESFVRFSAFYDFKAALMMALPMIIVAAGVLLVERVYLDKKLFKLKELERINIISLLKKYQIVFSIAVGFIIMVIVVLPLLSLFLRIPDFETLFGAFAKAWIPLVHSYLYSFSGAALLTILGFLLAYIIAYRVLPYWRFFDASIVFLLTLPATVLAIGLILLWNRPMLDIVYTSALIVIFGYAGKYMAVAAKMSERKLLQIPPSMVEAAQVSGANWFSVLRYILLPQSKKTLLAVFAVSYLFCFRESTITMLVYPPGYETLPVYIVTQMANGKPEMIASFCAIMVLSVVVPFFILNRWKRV</sequence>
<feature type="transmembrane region" description="Helical" evidence="8">
    <location>
        <begin position="221"/>
        <end position="244"/>
    </location>
</feature>
<evidence type="ECO:0000256" key="8">
    <source>
        <dbReference type="RuleBase" id="RU363032"/>
    </source>
</evidence>
<keyword evidence="2 8" id="KW-0813">Transport</keyword>
<keyword evidence="6 8" id="KW-1133">Transmembrane helix</keyword>
<keyword evidence="7 8" id="KW-0472">Membrane</keyword>
<dbReference type="InterPro" id="IPR035906">
    <property type="entry name" value="MetI-like_sf"/>
</dbReference>
<feature type="transmembrane region" description="Helical" evidence="8">
    <location>
        <begin position="166"/>
        <end position="191"/>
    </location>
</feature>
<feature type="transmembrane region" description="Helical" evidence="8">
    <location>
        <begin position="50"/>
        <end position="74"/>
    </location>
</feature>
<dbReference type="Gene3D" id="1.10.3720.10">
    <property type="entry name" value="MetI-like"/>
    <property type="match status" value="2"/>
</dbReference>
<feature type="transmembrane region" description="Helical" evidence="8">
    <location>
        <begin position="348"/>
        <end position="370"/>
    </location>
</feature>
<dbReference type="AlphaFoldDB" id="A0A7U4M1H2"/>
<feature type="transmembrane region" description="Helical" evidence="8">
    <location>
        <begin position="376"/>
        <end position="394"/>
    </location>
</feature>
<dbReference type="CDD" id="cd06261">
    <property type="entry name" value="TM_PBP2"/>
    <property type="match status" value="2"/>
</dbReference>
<comment type="subcellular location">
    <subcellularLocation>
        <location evidence="1">Cell inner membrane</location>
        <topology evidence="1">Multi-pass membrane protein</topology>
    </subcellularLocation>
    <subcellularLocation>
        <location evidence="8">Cell membrane</location>
        <topology evidence="8">Multi-pass membrane protein</topology>
    </subcellularLocation>
</comment>
<evidence type="ECO:0000256" key="3">
    <source>
        <dbReference type="ARBA" id="ARBA00022475"/>
    </source>
</evidence>
<feature type="transmembrane region" description="Helical" evidence="8">
    <location>
        <begin position="313"/>
        <end position="336"/>
    </location>
</feature>
<dbReference type="PROSITE" id="PS50928">
    <property type="entry name" value="ABC_TM1"/>
    <property type="match status" value="2"/>
</dbReference>
<accession>A0A7U4M1H2</accession>
<keyword evidence="4" id="KW-0997">Cell inner membrane</keyword>
<feature type="transmembrane region" description="Helical" evidence="8">
    <location>
        <begin position="265"/>
        <end position="293"/>
    </location>
</feature>
<evidence type="ECO:0000259" key="9">
    <source>
        <dbReference type="PROSITE" id="PS50928"/>
    </source>
</evidence>
<feature type="transmembrane region" description="Helical" evidence="8">
    <location>
        <begin position="437"/>
        <end position="462"/>
    </location>
</feature>
<organism evidence="10 11">
    <name type="scientific">Sulfurovum lithotrophicum</name>
    <dbReference type="NCBI Taxonomy" id="206403"/>
    <lineage>
        <taxon>Bacteria</taxon>
        <taxon>Pseudomonadati</taxon>
        <taxon>Campylobacterota</taxon>
        <taxon>Epsilonproteobacteria</taxon>
        <taxon>Campylobacterales</taxon>
        <taxon>Sulfurovaceae</taxon>
        <taxon>Sulfurovum</taxon>
    </lineage>
</organism>
<dbReference type="InterPro" id="IPR000515">
    <property type="entry name" value="MetI-like"/>
</dbReference>
<dbReference type="PANTHER" id="PTHR43357:SF3">
    <property type="entry name" value="FE(3+)-TRANSPORT SYSTEM PERMEASE PROTEIN FBPB 2"/>
    <property type="match status" value="1"/>
</dbReference>
<dbReference type="RefSeq" id="WP_046551222.1">
    <property type="nucleotide sequence ID" value="NZ_CP011308.1"/>
</dbReference>
<dbReference type="Pfam" id="PF00528">
    <property type="entry name" value="BPD_transp_1"/>
    <property type="match status" value="1"/>
</dbReference>
<dbReference type="Proteomes" id="UP000034444">
    <property type="component" value="Chromosome"/>
</dbReference>
<feature type="transmembrane region" description="Helical" evidence="8">
    <location>
        <begin position="7"/>
        <end position="30"/>
    </location>
</feature>
<evidence type="ECO:0000313" key="10">
    <source>
        <dbReference type="EMBL" id="AKF25141.1"/>
    </source>
</evidence>
<evidence type="ECO:0000256" key="4">
    <source>
        <dbReference type="ARBA" id="ARBA00022519"/>
    </source>
</evidence>
<gene>
    <name evidence="10" type="ORF">YH65_06840</name>
</gene>
<reference evidence="10 11" key="1">
    <citation type="submission" date="2015-04" db="EMBL/GenBank/DDBJ databases">
        <title>Complete genome sequence of Sulfurovum lithotrophicum ATCC BAA-797T.</title>
        <authorList>
            <person name="Ahn J."/>
            <person name="Park G."/>
            <person name="Jeon W."/>
            <person name="Jang Y."/>
            <person name="Jang M."/>
            <person name="Lee H."/>
            <person name="Lee H."/>
        </authorList>
    </citation>
    <scope>NUCLEOTIDE SEQUENCE [LARGE SCALE GENOMIC DNA]</scope>
    <source>
        <strain evidence="11">ATCC BAA-797 / 42BKT</strain>
    </source>
</reference>
<feature type="domain" description="ABC transmembrane type-1" evidence="9">
    <location>
        <begin position="51"/>
        <end position="238"/>
    </location>
</feature>
<name>A0A7U4M1H2_9BACT</name>
<reference evidence="11" key="2">
    <citation type="journal article" date="2017" name="Stand. Genomic Sci.">
        <title>Complete genome sequence of the sulfur-oxidizing chemolithoautotrophic Sulfurovum lithotrophicum 42BKTT.</title>
        <authorList>
            <person name="Jeon W."/>
            <person name="Priscilla L."/>
            <person name="Park G."/>
            <person name="Lee H."/>
            <person name="Lee N."/>
            <person name="Lee D."/>
            <person name="Kwon H."/>
            <person name="Ahn I."/>
            <person name="Lee C."/>
            <person name="Lee H."/>
            <person name="Ahn J."/>
        </authorList>
    </citation>
    <scope>NUCLEOTIDE SEQUENCE [LARGE SCALE GENOMIC DNA]</scope>
    <source>
        <strain evidence="11">ATCC BAA-797 / 42BKT</strain>
    </source>
</reference>
<dbReference type="GO" id="GO:0005886">
    <property type="term" value="C:plasma membrane"/>
    <property type="evidence" value="ECO:0007669"/>
    <property type="project" value="UniProtKB-SubCell"/>
</dbReference>
<comment type="similarity">
    <text evidence="8">Belongs to the binding-protein-dependent transport system permease family.</text>
</comment>
<keyword evidence="5 8" id="KW-0812">Transmembrane</keyword>
<proteinExistence type="inferred from homology"/>
<keyword evidence="3" id="KW-1003">Cell membrane</keyword>
<feature type="transmembrane region" description="Helical" evidence="8">
    <location>
        <begin position="482"/>
        <end position="501"/>
    </location>
</feature>
<protein>
    <recommendedName>
        <fullName evidence="9">ABC transmembrane type-1 domain-containing protein</fullName>
    </recommendedName>
</protein>